<dbReference type="EMBL" id="RHHT01000046">
    <property type="protein sequence ID" value="RNB75055.1"/>
    <property type="molecule type" value="Genomic_DNA"/>
</dbReference>
<evidence type="ECO:0000256" key="7">
    <source>
        <dbReference type="ARBA" id="ARBA00022679"/>
    </source>
</evidence>
<dbReference type="CDD" id="cd01558">
    <property type="entry name" value="D-AAT_like"/>
    <property type="match status" value="1"/>
</dbReference>
<evidence type="ECO:0000256" key="5">
    <source>
        <dbReference type="ARBA" id="ARBA00021779"/>
    </source>
</evidence>
<protein>
    <recommendedName>
        <fullName evidence="5 12">D-alanine aminotransferase</fullName>
        <ecNumber evidence="4 12">2.6.1.21</ecNumber>
    </recommendedName>
</protein>
<dbReference type="RefSeq" id="WP_122914722.1">
    <property type="nucleotide sequence ID" value="NZ_RHHT01000046.1"/>
</dbReference>
<evidence type="ECO:0000256" key="6">
    <source>
        <dbReference type="ARBA" id="ARBA00022576"/>
    </source>
</evidence>
<dbReference type="PROSITE" id="PS00770">
    <property type="entry name" value="AA_TRANSFER_CLASS_4"/>
    <property type="match status" value="1"/>
</dbReference>
<dbReference type="Gene3D" id="3.20.10.10">
    <property type="entry name" value="D-amino Acid Aminotransferase, subunit A, domain 2"/>
    <property type="match status" value="1"/>
</dbReference>
<comment type="similarity">
    <text evidence="2 10">Belongs to the class-IV pyridoxal-phosphate-dependent aminotransferase family.</text>
</comment>
<evidence type="ECO:0000256" key="3">
    <source>
        <dbReference type="ARBA" id="ARBA00011738"/>
    </source>
</evidence>
<dbReference type="InterPro" id="IPR043131">
    <property type="entry name" value="BCAT-like_N"/>
</dbReference>
<dbReference type="PANTHER" id="PTHR42743:SF10">
    <property type="entry name" value="D-ALANINE AMINOTRANSFERASE"/>
    <property type="match status" value="1"/>
</dbReference>
<dbReference type="NCBIfam" id="TIGR01121">
    <property type="entry name" value="D_amino_aminoT"/>
    <property type="match status" value="1"/>
</dbReference>
<evidence type="ECO:0000256" key="4">
    <source>
        <dbReference type="ARBA" id="ARBA00012874"/>
    </source>
</evidence>
<organism evidence="13 14">
    <name type="scientific">Brevibacillus panacihumi</name>
    <dbReference type="NCBI Taxonomy" id="497735"/>
    <lineage>
        <taxon>Bacteria</taxon>
        <taxon>Bacillati</taxon>
        <taxon>Bacillota</taxon>
        <taxon>Bacilli</taxon>
        <taxon>Bacillales</taxon>
        <taxon>Paenibacillaceae</taxon>
        <taxon>Brevibacillus</taxon>
    </lineage>
</organism>
<dbReference type="GO" id="GO:0030170">
    <property type="term" value="F:pyridoxal phosphate binding"/>
    <property type="evidence" value="ECO:0007669"/>
    <property type="project" value="InterPro"/>
</dbReference>
<evidence type="ECO:0000256" key="1">
    <source>
        <dbReference type="ARBA" id="ARBA00001933"/>
    </source>
</evidence>
<comment type="caution">
    <text evidence="13">The sequence shown here is derived from an EMBL/GenBank/DDBJ whole genome shotgun (WGS) entry which is preliminary data.</text>
</comment>
<dbReference type="GO" id="GO:0008652">
    <property type="term" value="P:amino acid biosynthetic process"/>
    <property type="evidence" value="ECO:0007669"/>
    <property type="project" value="UniProtKB-ARBA"/>
</dbReference>
<dbReference type="SUPFAM" id="SSF56752">
    <property type="entry name" value="D-aminoacid aminotransferase-like PLP-dependent enzymes"/>
    <property type="match status" value="1"/>
</dbReference>
<proteinExistence type="inferred from homology"/>
<dbReference type="GO" id="GO:0047810">
    <property type="term" value="F:D-alanine-2-oxoglutarate aminotransferase activity"/>
    <property type="evidence" value="ECO:0007669"/>
    <property type="project" value="UniProtKB-EC"/>
</dbReference>
<dbReference type="InterPro" id="IPR018300">
    <property type="entry name" value="Aminotrans_IV_CS"/>
</dbReference>
<evidence type="ECO:0000256" key="10">
    <source>
        <dbReference type="RuleBase" id="RU004106"/>
    </source>
</evidence>
<keyword evidence="8 11" id="KW-0663">Pyridoxal phosphate</keyword>
<evidence type="ECO:0000256" key="2">
    <source>
        <dbReference type="ARBA" id="ARBA00009320"/>
    </source>
</evidence>
<dbReference type="GO" id="GO:0046394">
    <property type="term" value="P:carboxylic acid biosynthetic process"/>
    <property type="evidence" value="ECO:0007669"/>
    <property type="project" value="UniProtKB-ARBA"/>
</dbReference>
<dbReference type="Gene3D" id="3.30.470.10">
    <property type="match status" value="1"/>
</dbReference>
<evidence type="ECO:0000256" key="11">
    <source>
        <dbReference type="RuleBase" id="RU004516"/>
    </source>
</evidence>
<evidence type="ECO:0000313" key="14">
    <source>
        <dbReference type="Proteomes" id="UP000281915"/>
    </source>
</evidence>
<dbReference type="Pfam" id="PF01063">
    <property type="entry name" value="Aminotran_4"/>
    <property type="match status" value="1"/>
</dbReference>
<dbReference type="InterPro" id="IPR050571">
    <property type="entry name" value="Class-IV_PLP-Dep_Aminotrnsfr"/>
</dbReference>
<dbReference type="PANTHER" id="PTHR42743">
    <property type="entry name" value="AMINO-ACID AMINOTRANSFERASE"/>
    <property type="match status" value="1"/>
</dbReference>
<dbReference type="InterPro" id="IPR043132">
    <property type="entry name" value="BCAT-like_C"/>
</dbReference>
<evidence type="ECO:0000313" key="13">
    <source>
        <dbReference type="EMBL" id="RNB75055.1"/>
    </source>
</evidence>
<dbReference type="AlphaFoldDB" id="A0A3M8CJK6"/>
<dbReference type="InterPro" id="IPR001544">
    <property type="entry name" value="Aminotrans_IV"/>
</dbReference>
<dbReference type="InterPro" id="IPR036038">
    <property type="entry name" value="Aminotransferase-like"/>
</dbReference>
<evidence type="ECO:0000256" key="8">
    <source>
        <dbReference type="ARBA" id="ARBA00022898"/>
    </source>
</evidence>
<gene>
    <name evidence="13" type="primary">dat</name>
    <name evidence="13" type="ORF">EDM58_19020</name>
</gene>
<comment type="subunit">
    <text evidence="3">Homodimer.</text>
</comment>
<dbReference type="InterPro" id="IPR005784">
    <property type="entry name" value="D_amino_transT"/>
</dbReference>
<accession>A0A3M8CJK6</accession>
<keyword evidence="6 13" id="KW-0032">Aminotransferase</keyword>
<dbReference type="Proteomes" id="UP000281915">
    <property type="component" value="Unassembled WGS sequence"/>
</dbReference>
<comment type="catalytic activity">
    <reaction evidence="9 12">
        <text>D-alanine + 2-oxoglutarate = D-glutamate + pyruvate</text>
        <dbReference type="Rhea" id="RHEA:15869"/>
        <dbReference type="ChEBI" id="CHEBI:15361"/>
        <dbReference type="ChEBI" id="CHEBI:16810"/>
        <dbReference type="ChEBI" id="CHEBI:29986"/>
        <dbReference type="ChEBI" id="CHEBI:57416"/>
        <dbReference type="EC" id="2.6.1.21"/>
    </reaction>
</comment>
<sequence>MLYVDGKWVGAGEAAVDPEDRGYNFGDGVYEVVRIYKGKLFQWDAHIERMERSAKEIQMKMPWSAQELLDIAKQLMEKNGITAQDDATLYMQVSRGNSPRVHDIPGDVKPVLIGFARKKDRPLADHKKGLKAALIEDIRWLRCDIKSISLLGAVMVKQYAKDTGAQDAILHRDGIITECSAANLFAVKNGELYTHPANNLILKGITRDVVIELATKNGLTVHEKPFDTKFLLQADEIFLTSTTAEVMPVISVDGQAIADGLVGSVTQKLQTLFEQHIEEAVLV</sequence>
<evidence type="ECO:0000256" key="9">
    <source>
        <dbReference type="ARBA" id="ARBA00047911"/>
    </source>
</evidence>
<evidence type="ECO:0000256" key="12">
    <source>
        <dbReference type="RuleBase" id="RU004520"/>
    </source>
</evidence>
<dbReference type="FunFam" id="3.20.10.10:FF:000002">
    <property type="entry name" value="D-alanine aminotransferase"/>
    <property type="match status" value="1"/>
</dbReference>
<name>A0A3M8CJK6_9BACL</name>
<dbReference type="GO" id="GO:0005829">
    <property type="term" value="C:cytosol"/>
    <property type="evidence" value="ECO:0007669"/>
    <property type="project" value="TreeGrafter"/>
</dbReference>
<reference evidence="13 14" key="1">
    <citation type="submission" date="2018-10" db="EMBL/GenBank/DDBJ databases">
        <title>Phylogenomics of Brevibacillus.</title>
        <authorList>
            <person name="Dunlap C."/>
        </authorList>
    </citation>
    <scope>NUCLEOTIDE SEQUENCE [LARGE SCALE GENOMIC DNA]</scope>
    <source>
        <strain evidence="13 14">JCM 15085</strain>
    </source>
</reference>
<dbReference type="EC" id="2.6.1.21" evidence="4 12"/>
<keyword evidence="7 13" id="KW-0808">Transferase</keyword>
<comment type="function">
    <text evidence="12">Acts on the D-isomers of alanine, leucine, aspartate, glutamate, aminobutyrate, norvaline and asparagine. The enzyme transfers an amino group from a substrate D-amino acid to the pyridoxal phosphate cofactor to form pyridoxamine and an alpha-keto acid in the first half-reaction.</text>
</comment>
<dbReference type="GO" id="GO:0046416">
    <property type="term" value="P:D-amino acid metabolic process"/>
    <property type="evidence" value="ECO:0007669"/>
    <property type="project" value="InterPro"/>
</dbReference>
<comment type="cofactor">
    <cofactor evidence="1 11">
        <name>pyridoxal 5'-phosphate</name>
        <dbReference type="ChEBI" id="CHEBI:597326"/>
    </cofactor>
</comment>